<dbReference type="PANTHER" id="PTHR39087">
    <property type="entry name" value="UPF0104 MEMBRANE PROTEIN MJ1595"/>
    <property type="match status" value="1"/>
</dbReference>
<evidence type="ECO:0000256" key="6">
    <source>
        <dbReference type="SAM" id="MobiDB-lite"/>
    </source>
</evidence>
<feature type="region of interest" description="Disordered" evidence="6">
    <location>
        <begin position="1"/>
        <end position="21"/>
    </location>
</feature>
<dbReference type="InterPro" id="IPR022791">
    <property type="entry name" value="L-PG_synthase/AglD"/>
</dbReference>
<evidence type="ECO:0000256" key="5">
    <source>
        <dbReference type="ARBA" id="ARBA00023136"/>
    </source>
</evidence>
<feature type="transmembrane region" description="Helical" evidence="7">
    <location>
        <begin position="116"/>
        <end position="136"/>
    </location>
</feature>
<organism evidence="8 9">
    <name type="scientific">Candidatus Neomicrothrix parvicella RN1</name>
    <dbReference type="NCBI Taxonomy" id="1229780"/>
    <lineage>
        <taxon>Bacteria</taxon>
        <taxon>Bacillati</taxon>
        <taxon>Actinomycetota</taxon>
        <taxon>Acidimicrobiia</taxon>
        <taxon>Acidimicrobiales</taxon>
        <taxon>Microthrixaceae</taxon>
        <taxon>Candidatus Neomicrothrix</taxon>
    </lineage>
</organism>
<evidence type="ECO:0000313" key="9">
    <source>
        <dbReference type="Proteomes" id="UP000018291"/>
    </source>
</evidence>
<sequence length="813" mass="84304">MPHLRGGIPNRNGRRSKPMAVPRRNTRASMRLYSAKAGGARERSASDLALLLFTLAPTLLLGLIAVPESGFERAVSAFVAAVPRGLDIIWRLGIAGLGLWVVTVLIGAALLRRWGVLVEIGLSMIVGLGFAMIASLRVNRSWPSVDQIVTGGAHGAVPLALLAVAASLSSAAGPHLTKPARIGGRWSIFVGAASAVLLGLTTPAGGLISVLLGVAAAASAHLGLGTSTGRPTVEEATAALRALGLEVTALTSSPRQSSGIVEMNGIGADREPMRVKVYGRDARDAQLLNAMWRRAWYSNDTSFSGSRERQVEHEAFITLLAAASEAGVPDVVAAGMTVQRDAIIALRGAGRPLTNLVSLDATQVVPQLWELIHQLHNARIVHGDLSLDSFGSVDGTVVLAELAPATMSISDDERTTDLAQLSCITAALVGVDAAVGILTEQLGPAGIEAVLPYLQVPALSRESRRSIKTADIDLGQFRTALAGAAEVEPPESAKLRRVSPKSIATVGLIAFVAFSLISTFGNIDLAELADLLADMSPGWAFAALCVAQLVYVPQAIAIRGASPKEVSLGPLTMLQASVAFIALAVPSTAGRLALNVRFFQRQGMTAPTALSVGAIDGFSGFLVQITVLLLTLVVGVGQVDLTLDISGSSKLGWIPIALGVVAVCIVVAVVVAVAVPQLRTRIADRVRPVVADARLTLSSLQSPAKLAQLFGGNLLSELILAAALGLSLGAFGASANLATLLVISIGAALFGGFMPVPGGIGVMEAALATGLAATGIDASTAMATALLFRATTYYLPPLWGWMAMRWLQRNSFL</sequence>
<comment type="subcellular location">
    <subcellularLocation>
        <location evidence="1">Cell membrane</location>
        <topology evidence="1">Multi-pass membrane protein</topology>
    </subcellularLocation>
</comment>
<reference evidence="8 9" key="1">
    <citation type="journal article" date="2013" name="ISME J.">
        <title>Metabolic model for the filamentous 'Candidatus Microthrix parvicella' based on genomic and metagenomic analyses.</title>
        <authorList>
            <person name="Jon McIlroy S."/>
            <person name="Kristiansen R."/>
            <person name="Albertsen M."/>
            <person name="Michael Karst S."/>
            <person name="Rossetti S."/>
            <person name="Lund Nielsen J."/>
            <person name="Tandoi V."/>
            <person name="James Seviour R."/>
            <person name="Nielsen P.H."/>
        </authorList>
    </citation>
    <scope>NUCLEOTIDE SEQUENCE [LARGE SCALE GENOMIC DNA]</scope>
    <source>
        <strain evidence="8 9">RN1</strain>
    </source>
</reference>
<feature type="transmembrane region" description="Helical" evidence="7">
    <location>
        <begin position="188"/>
        <end position="218"/>
    </location>
</feature>
<comment type="caution">
    <text evidence="8">The sequence shown here is derived from an EMBL/GenBank/DDBJ whole genome shotgun (WGS) entry which is preliminary data.</text>
</comment>
<dbReference type="Proteomes" id="UP000018291">
    <property type="component" value="Unassembled WGS sequence"/>
</dbReference>
<evidence type="ECO:0000256" key="4">
    <source>
        <dbReference type="ARBA" id="ARBA00022989"/>
    </source>
</evidence>
<gene>
    <name evidence="8" type="ORF">BN381_130188</name>
</gene>
<dbReference type="HOGENOM" id="CLU_009723_1_0_11"/>
<feature type="transmembrane region" description="Helical" evidence="7">
    <location>
        <begin position="503"/>
        <end position="526"/>
    </location>
</feature>
<evidence type="ECO:0000256" key="7">
    <source>
        <dbReference type="SAM" id="Phobius"/>
    </source>
</evidence>
<feature type="transmembrane region" description="Helical" evidence="7">
    <location>
        <begin position="538"/>
        <end position="561"/>
    </location>
</feature>
<dbReference type="OrthoDB" id="3766049at2"/>
<feature type="transmembrane region" description="Helical" evidence="7">
    <location>
        <begin position="606"/>
        <end position="633"/>
    </location>
</feature>
<dbReference type="Pfam" id="PF03706">
    <property type="entry name" value="LPG_synthase_TM"/>
    <property type="match status" value="1"/>
</dbReference>
<keyword evidence="3 7" id="KW-0812">Transmembrane</keyword>
<feature type="transmembrane region" description="Helical" evidence="7">
    <location>
        <begin position="709"/>
        <end position="731"/>
    </location>
</feature>
<feature type="transmembrane region" description="Helical" evidence="7">
    <location>
        <begin position="156"/>
        <end position="176"/>
    </location>
</feature>
<evidence type="ECO:0000313" key="8">
    <source>
        <dbReference type="EMBL" id="CCM62630.1"/>
    </source>
</evidence>
<dbReference type="eggNOG" id="COG0392">
    <property type="taxonomic scope" value="Bacteria"/>
</dbReference>
<dbReference type="EMBL" id="CANL01000005">
    <property type="protein sequence ID" value="CCM62630.1"/>
    <property type="molecule type" value="Genomic_DNA"/>
</dbReference>
<feature type="transmembrane region" description="Helical" evidence="7">
    <location>
        <begin position="653"/>
        <end position="675"/>
    </location>
</feature>
<accession>R4YX16</accession>
<keyword evidence="2" id="KW-1003">Cell membrane</keyword>
<dbReference type="GO" id="GO:0005886">
    <property type="term" value="C:plasma membrane"/>
    <property type="evidence" value="ECO:0007669"/>
    <property type="project" value="UniProtKB-SubCell"/>
</dbReference>
<feature type="transmembrane region" description="Helical" evidence="7">
    <location>
        <begin position="89"/>
        <end position="111"/>
    </location>
</feature>
<dbReference type="AlphaFoldDB" id="R4YX16"/>
<protein>
    <recommendedName>
        <fullName evidence="10">Integral membrane protein</fullName>
    </recommendedName>
</protein>
<keyword evidence="4 7" id="KW-1133">Transmembrane helix</keyword>
<proteinExistence type="predicted"/>
<dbReference type="STRING" id="1229780.BN381_130188"/>
<evidence type="ECO:0000256" key="3">
    <source>
        <dbReference type="ARBA" id="ARBA00022692"/>
    </source>
</evidence>
<evidence type="ECO:0000256" key="2">
    <source>
        <dbReference type="ARBA" id="ARBA00022475"/>
    </source>
</evidence>
<keyword evidence="9" id="KW-1185">Reference proteome</keyword>
<keyword evidence="5 7" id="KW-0472">Membrane</keyword>
<evidence type="ECO:0008006" key="10">
    <source>
        <dbReference type="Google" id="ProtNLM"/>
    </source>
</evidence>
<feature type="transmembrane region" description="Helical" evidence="7">
    <location>
        <begin position="573"/>
        <end position="594"/>
    </location>
</feature>
<feature type="transmembrane region" description="Helical" evidence="7">
    <location>
        <begin position="737"/>
        <end position="754"/>
    </location>
</feature>
<feature type="transmembrane region" description="Helical" evidence="7">
    <location>
        <begin position="766"/>
        <end position="788"/>
    </location>
</feature>
<name>R4YX16_9ACTN</name>
<dbReference type="PANTHER" id="PTHR39087:SF2">
    <property type="entry name" value="UPF0104 MEMBRANE PROTEIN MJ1595"/>
    <property type="match status" value="1"/>
</dbReference>
<evidence type="ECO:0000256" key="1">
    <source>
        <dbReference type="ARBA" id="ARBA00004651"/>
    </source>
</evidence>